<evidence type="ECO:0000313" key="1">
    <source>
        <dbReference type="EMBL" id="EME43807.1"/>
    </source>
</evidence>
<dbReference type="EMBL" id="KB446539">
    <property type="protein sequence ID" value="EME43807.1"/>
    <property type="molecule type" value="Genomic_DNA"/>
</dbReference>
<accession>N1PJX0</accession>
<keyword evidence="2" id="KW-1185">Reference proteome</keyword>
<proteinExistence type="predicted"/>
<evidence type="ECO:0000313" key="2">
    <source>
        <dbReference type="Proteomes" id="UP000016933"/>
    </source>
</evidence>
<name>N1PJX0_DOTSN</name>
<dbReference type="HOGENOM" id="CLU_1532518_0_0_1"/>
<dbReference type="Proteomes" id="UP000016933">
    <property type="component" value="Unassembled WGS sequence"/>
</dbReference>
<protein>
    <submittedName>
        <fullName evidence="1">Uncharacterized protein</fullName>
    </submittedName>
</protein>
<organism evidence="1 2">
    <name type="scientific">Dothistroma septosporum (strain NZE10 / CBS 128990)</name>
    <name type="common">Red band needle blight fungus</name>
    <name type="synonym">Mycosphaerella pini</name>
    <dbReference type="NCBI Taxonomy" id="675120"/>
    <lineage>
        <taxon>Eukaryota</taxon>
        <taxon>Fungi</taxon>
        <taxon>Dikarya</taxon>
        <taxon>Ascomycota</taxon>
        <taxon>Pezizomycotina</taxon>
        <taxon>Dothideomycetes</taxon>
        <taxon>Dothideomycetidae</taxon>
        <taxon>Mycosphaerellales</taxon>
        <taxon>Mycosphaerellaceae</taxon>
        <taxon>Dothistroma</taxon>
    </lineage>
</organism>
<gene>
    <name evidence="1" type="ORF">DOTSEDRAFT_71593</name>
</gene>
<reference evidence="1 2" key="2">
    <citation type="journal article" date="2012" name="PLoS Pathog.">
        <title>Diverse lifestyles and strategies of plant pathogenesis encoded in the genomes of eighteen Dothideomycetes fungi.</title>
        <authorList>
            <person name="Ohm R.A."/>
            <person name="Feau N."/>
            <person name="Henrissat B."/>
            <person name="Schoch C.L."/>
            <person name="Horwitz B.A."/>
            <person name="Barry K.W."/>
            <person name="Condon B.J."/>
            <person name="Copeland A.C."/>
            <person name="Dhillon B."/>
            <person name="Glaser F."/>
            <person name="Hesse C.N."/>
            <person name="Kosti I."/>
            <person name="LaButti K."/>
            <person name="Lindquist E.A."/>
            <person name="Lucas S."/>
            <person name="Salamov A.A."/>
            <person name="Bradshaw R.E."/>
            <person name="Ciuffetti L."/>
            <person name="Hamelin R.C."/>
            <person name="Kema G.H.J."/>
            <person name="Lawrence C."/>
            <person name="Scott J.A."/>
            <person name="Spatafora J.W."/>
            <person name="Turgeon B.G."/>
            <person name="de Wit P.J.G.M."/>
            <person name="Zhong S."/>
            <person name="Goodwin S.B."/>
            <person name="Grigoriev I.V."/>
        </authorList>
    </citation>
    <scope>NUCLEOTIDE SEQUENCE [LARGE SCALE GENOMIC DNA]</scope>
    <source>
        <strain evidence="2">NZE10 / CBS 128990</strain>
    </source>
</reference>
<sequence length="175" mass="20126">MGIRGLRELHHCGRSYSRIVMEEKQARGNSTEVALSGLLILPTLRELTHRTMNGFQIVRIMSLVSNLEVLKTFAGRGNQIMWTYTGSGRYCRPHAPSTVTQTRRCRSQSKDDLFRSYTRRHLFYEFINGPARKDDPIVSHISLSGIKTRVYGGNRRRQAIDQAQFVHGMSWLKTE</sequence>
<dbReference type="AlphaFoldDB" id="N1PJX0"/>
<reference evidence="2" key="1">
    <citation type="journal article" date="2012" name="PLoS Genet.">
        <title>The genomes of the fungal plant pathogens Cladosporium fulvum and Dothistroma septosporum reveal adaptation to different hosts and lifestyles but also signatures of common ancestry.</title>
        <authorList>
            <person name="de Wit P.J.G.M."/>
            <person name="van der Burgt A."/>
            <person name="Oekmen B."/>
            <person name="Stergiopoulos I."/>
            <person name="Abd-Elsalam K.A."/>
            <person name="Aerts A.L."/>
            <person name="Bahkali A.H."/>
            <person name="Beenen H.G."/>
            <person name="Chettri P."/>
            <person name="Cox M.P."/>
            <person name="Datema E."/>
            <person name="de Vries R.P."/>
            <person name="Dhillon B."/>
            <person name="Ganley A.R."/>
            <person name="Griffiths S.A."/>
            <person name="Guo Y."/>
            <person name="Hamelin R.C."/>
            <person name="Henrissat B."/>
            <person name="Kabir M.S."/>
            <person name="Jashni M.K."/>
            <person name="Kema G."/>
            <person name="Klaubauf S."/>
            <person name="Lapidus A."/>
            <person name="Levasseur A."/>
            <person name="Lindquist E."/>
            <person name="Mehrabi R."/>
            <person name="Ohm R.A."/>
            <person name="Owen T.J."/>
            <person name="Salamov A."/>
            <person name="Schwelm A."/>
            <person name="Schijlen E."/>
            <person name="Sun H."/>
            <person name="van den Burg H.A."/>
            <person name="van Ham R.C.H.J."/>
            <person name="Zhang S."/>
            <person name="Goodwin S.B."/>
            <person name="Grigoriev I.V."/>
            <person name="Collemare J."/>
            <person name="Bradshaw R.E."/>
        </authorList>
    </citation>
    <scope>NUCLEOTIDE SEQUENCE [LARGE SCALE GENOMIC DNA]</scope>
    <source>
        <strain evidence="2">NZE10 / CBS 128990</strain>
    </source>
</reference>